<dbReference type="InterPro" id="IPR036291">
    <property type="entry name" value="NAD(P)-bd_dom_sf"/>
</dbReference>
<dbReference type="eggNOG" id="KOG1208">
    <property type="taxonomic scope" value="Eukaryota"/>
</dbReference>
<dbReference type="PRINTS" id="PR00080">
    <property type="entry name" value="SDRFAMILY"/>
</dbReference>
<organism evidence="4 5">
    <name type="scientific">Macrophomina phaseolina (strain MS6)</name>
    <name type="common">Charcoal rot fungus</name>
    <dbReference type="NCBI Taxonomy" id="1126212"/>
    <lineage>
        <taxon>Eukaryota</taxon>
        <taxon>Fungi</taxon>
        <taxon>Dikarya</taxon>
        <taxon>Ascomycota</taxon>
        <taxon>Pezizomycotina</taxon>
        <taxon>Dothideomycetes</taxon>
        <taxon>Dothideomycetes incertae sedis</taxon>
        <taxon>Botryosphaeriales</taxon>
        <taxon>Botryosphaeriaceae</taxon>
        <taxon>Macrophomina</taxon>
    </lineage>
</organism>
<dbReference type="InterPro" id="IPR002347">
    <property type="entry name" value="SDR_fam"/>
</dbReference>
<comment type="caution">
    <text evidence="4">The sequence shown here is derived from an EMBL/GenBank/DDBJ whole genome shotgun (WGS) entry which is preliminary data.</text>
</comment>
<dbReference type="GO" id="GO:0016491">
    <property type="term" value="F:oxidoreductase activity"/>
    <property type="evidence" value="ECO:0007669"/>
    <property type="project" value="UniProtKB-KW"/>
</dbReference>
<sequence>MRPLSPICSRVSRIPPVTTSQPAMSAPTERLAPYAHLHTNPAGPGDDRPIALQIVKDEGLINAWGEKVVLVTGASAGIGLETARALHATGATIYLGVRSVSKGEATKASIEADSPGHGAIHILELALDNLASVRKAAAAFLDQSQRLDVLVNNAGVTGTTFEKTVDGFEFQFGINHLGHFLLTSLLLPALKATARPGNAARVINVASAAHNLYCDGQIDLTDLDWSRRGYDGMKAYGASKTANILHANHLDRLYGADPAHPVHALSVHPGAIMTAMAKGSREDVQEIFKLYHSMFKSPEQGAATTVWCAVAQALEGKGGLYCEDCAEAEPAPVVDGQMRKDCGYAPWAKGDHETEVKLWELSEKLVGLR</sequence>
<evidence type="ECO:0000256" key="2">
    <source>
        <dbReference type="ARBA" id="ARBA00023002"/>
    </source>
</evidence>
<dbReference type="STRING" id="1126212.K2S006"/>
<dbReference type="InParanoid" id="K2S006"/>
<reference evidence="4 5" key="1">
    <citation type="journal article" date="2012" name="BMC Genomics">
        <title>Tools to kill: Genome of one of the most destructive plant pathogenic fungi Macrophomina phaseolina.</title>
        <authorList>
            <person name="Islam M.S."/>
            <person name="Haque M.S."/>
            <person name="Islam M.M."/>
            <person name="Emdad E.M."/>
            <person name="Halim A."/>
            <person name="Hossen Q.M.M."/>
            <person name="Hossain M.Z."/>
            <person name="Ahmed B."/>
            <person name="Rahim S."/>
            <person name="Rahman M.S."/>
            <person name="Alam M.M."/>
            <person name="Hou S."/>
            <person name="Wan X."/>
            <person name="Saito J.A."/>
            <person name="Alam M."/>
        </authorList>
    </citation>
    <scope>NUCLEOTIDE SEQUENCE [LARGE SCALE GENOMIC DNA]</scope>
    <source>
        <strain evidence="4 5">MS6</strain>
    </source>
</reference>
<keyword evidence="2" id="KW-0560">Oxidoreductase</keyword>
<dbReference type="PANTHER" id="PTHR24320">
    <property type="entry name" value="RETINOL DEHYDROGENASE"/>
    <property type="match status" value="1"/>
</dbReference>
<dbReference type="VEuPathDB" id="FungiDB:MPH_12889"/>
<comment type="similarity">
    <text evidence="1 3">Belongs to the short-chain dehydrogenases/reductases (SDR) family.</text>
</comment>
<proteinExistence type="inferred from homology"/>
<evidence type="ECO:0000256" key="1">
    <source>
        <dbReference type="ARBA" id="ARBA00006484"/>
    </source>
</evidence>
<evidence type="ECO:0000256" key="3">
    <source>
        <dbReference type="RuleBase" id="RU000363"/>
    </source>
</evidence>
<evidence type="ECO:0000313" key="5">
    <source>
        <dbReference type="Proteomes" id="UP000007129"/>
    </source>
</evidence>
<dbReference type="PRINTS" id="PR00081">
    <property type="entry name" value="GDHRDH"/>
</dbReference>
<dbReference type="SUPFAM" id="SSF51735">
    <property type="entry name" value="NAD(P)-binding Rossmann-fold domains"/>
    <property type="match status" value="1"/>
</dbReference>
<dbReference type="Pfam" id="PF00106">
    <property type="entry name" value="adh_short"/>
    <property type="match status" value="1"/>
</dbReference>
<accession>K2S006</accession>
<dbReference type="Proteomes" id="UP000007129">
    <property type="component" value="Unassembled WGS sequence"/>
</dbReference>
<gene>
    <name evidence="4" type="ORF">MPH_12889</name>
</gene>
<dbReference type="EMBL" id="AHHD01000532">
    <property type="protein sequence ID" value="EKG10015.1"/>
    <property type="molecule type" value="Genomic_DNA"/>
</dbReference>
<dbReference type="OrthoDB" id="191139at2759"/>
<dbReference type="Gene3D" id="3.40.50.720">
    <property type="entry name" value="NAD(P)-binding Rossmann-like Domain"/>
    <property type="match status" value="1"/>
</dbReference>
<evidence type="ECO:0000313" key="4">
    <source>
        <dbReference type="EMBL" id="EKG10015.1"/>
    </source>
</evidence>
<name>K2S006_MACPH</name>
<dbReference type="PANTHER" id="PTHR24320:SF272">
    <property type="entry name" value="NAD(P)-BINDING ROSSMANN-FOLD SUPERFAMILY PROTEIN"/>
    <property type="match status" value="1"/>
</dbReference>
<protein>
    <submittedName>
        <fullName evidence="4">Short-chain dehydrogenase/reductase SDR</fullName>
    </submittedName>
</protein>
<dbReference type="AlphaFoldDB" id="K2S006"/>
<dbReference type="HOGENOM" id="CLU_010194_44_0_1"/>